<evidence type="ECO:0000313" key="2">
    <source>
        <dbReference type="EMBL" id="ACI17624.1"/>
    </source>
</evidence>
<keyword evidence="3" id="KW-1185">Reference proteome</keyword>
<evidence type="ECO:0000313" key="3">
    <source>
        <dbReference type="Proteomes" id="UP000001732"/>
    </source>
</evidence>
<dbReference type="RefSeq" id="WP_012544276.1">
    <property type="nucleotide sequence ID" value="NC_011295.1"/>
</dbReference>
<dbReference type="PANTHER" id="PTHR48079">
    <property type="entry name" value="PROTEIN YEEZ"/>
    <property type="match status" value="1"/>
</dbReference>
<dbReference type="SUPFAM" id="SSF51735">
    <property type="entry name" value="NAD(P)-binding Rossmann-fold domains"/>
    <property type="match status" value="1"/>
</dbReference>
<dbReference type="InterPro" id="IPR036291">
    <property type="entry name" value="NAD(P)-bd_dom_sf"/>
</dbReference>
<sequence length="331" mass="36324">MLVAVTGATGLVGNNVVRFFLKLGFDILAVVHPEEGLQSLEGLSVRVVRADITNPEQIKEALKGAEAVVHAAGLVSITEASKDKLEAVNVEGTKNVIEACKANGVKKLIYISSIHALPADEEGPIRETKDLSVNRVQGAYAKTKVKATLLAFQAAKDGLWTVVLHPTGIVGPYDFRTSIVGKLIINALSGKLKWYVSGGYDFVDARDVAKATYLALEKGKCGENYIVAGDYISMKDFLEQCFKTAGKPFNLKEIPYGLALAVSPFMEWYEVSKGKEPQMSIYALKTLRSKSDIDSSKIREELGFEPMPMTQTVKDLTNWYLSRMKEAEIRR</sequence>
<dbReference type="STRING" id="309798.COPRO5265_0206"/>
<dbReference type="AlphaFoldDB" id="B5Y729"/>
<dbReference type="HOGENOM" id="CLU_007383_6_0_9"/>
<gene>
    <name evidence="2" type="ordered locus">COPRO5265_0206</name>
</gene>
<accession>B5Y729</accession>
<dbReference type="Pfam" id="PF01370">
    <property type="entry name" value="Epimerase"/>
    <property type="match status" value="1"/>
</dbReference>
<evidence type="ECO:0000259" key="1">
    <source>
        <dbReference type="Pfam" id="PF01370"/>
    </source>
</evidence>
<feature type="domain" description="NAD-dependent epimerase/dehydratase" evidence="1">
    <location>
        <begin position="3"/>
        <end position="227"/>
    </location>
</feature>
<dbReference type="PANTHER" id="PTHR48079:SF6">
    <property type="entry name" value="NAD(P)-BINDING DOMAIN-CONTAINING PROTEIN-RELATED"/>
    <property type="match status" value="1"/>
</dbReference>
<name>B5Y729_COPPD</name>
<dbReference type="InterPro" id="IPR001509">
    <property type="entry name" value="Epimerase_deHydtase"/>
</dbReference>
<dbReference type="eggNOG" id="COG0451">
    <property type="taxonomic scope" value="Bacteria"/>
</dbReference>
<protein>
    <submittedName>
        <fullName evidence="2">Putative dihydroflavonol 4-reductase</fullName>
    </submittedName>
</protein>
<dbReference type="OrthoDB" id="9803111at2"/>
<dbReference type="Gene3D" id="3.40.50.720">
    <property type="entry name" value="NAD(P)-binding Rossmann-like Domain"/>
    <property type="match status" value="1"/>
</dbReference>
<reference evidence="3" key="1">
    <citation type="submission" date="2008-08" db="EMBL/GenBank/DDBJ databases">
        <title>The complete genome sequence of Coprothermobacter proteolyticus strain ATCC 5245 / DSM 5265 / BT.</title>
        <authorList>
            <person name="Dodson R.J."/>
            <person name="Durkin A.S."/>
            <person name="Wu M."/>
            <person name="Eisen J."/>
            <person name="Sutton G."/>
        </authorList>
    </citation>
    <scope>NUCLEOTIDE SEQUENCE [LARGE SCALE GENOMIC DNA]</scope>
    <source>
        <strain evidence="3">ATCC 35245 / DSM 5265 / OCM 4 / BT</strain>
    </source>
</reference>
<dbReference type="InterPro" id="IPR051783">
    <property type="entry name" value="NAD(P)-dependent_oxidoreduct"/>
</dbReference>
<proteinExistence type="predicted"/>
<dbReference type="Proteomes" id="UP000001732">
    <property type="component" value="Chromosome"/>
</dbReference>
<reference evidence="2 3" key="2">
    <citation type="journal article" date="2014" name="Genome Announc.">
        <title>Complete Genome Sequence of Coprothermobacter proteolyticus DSM 5265.</title>
        <authorList>
            <person name="Alexiev A."/>
            <person name="Coil D.A."/>
            <person name="Badger J.H."/>
            <person name="Enticknap J."/>
            <person name="Ward N."/>
            <person name="Robb F.T."/>
            <person name="Eisen J.A."/>
        </authorList>
    </citation>
    <scope>NUCLEOTIDE SEQUENCE [LARGE SCALE GENOMIC DNA]</scope>
    <source>
        <strain evidence="3">ATCC 35245 / DSM 5265 / OCM 4 / BT</strain>
    </source>
</reference>
<dbReference type="GO" id="GO:0004029">
    <property type="term" value="F:aldehyde dehydrogenase (NAD+) activity"/>
    <property type="evidence" value="ECO:0007669"/>
    <property type="project" value="TreeGrafter"/>
</dbReference>
<organism evidence="2 3">
    <name type="scientific">Coprothermobacter proteolyticus (strain ATCC 35245 / DSM 5265 / OCM 4 / BT)</name>
    <dbReference type="NCBI Taxonomy" id="309798"/>
    <lineage>
        <taxon>Bacteria</taxon>
        <taxon>Pseudomonadati</taxon>
        <taxon>Coprothermobacterota</taxon>
        <taxon>Coprothermobacteria</taxon>
        <taxon>Coprothermobacterales</taxon>
        <taxon>Coprothermobacteraceae</taxon>
        <taxon>Coprothermobacter</taxon>
    </lineage>
</organism>
<dbReference type="GO" id="GO:0005737">
    <property type="term" value="C:cytoplasm"/>
    <property type="evidence" value="ECO:0007669"/>
    <property type="project" value="TreeGrafter"/>
</dbReference>
<dbReference type="EMBL" id="CP001145">
    <property type="protein sequence ID" value="ACI17624.1"/>
    <property type="molecule type" value="Genomic_DNA"/>
</dbReference>
<dbReference type="KEGG" id="cpo:COPRO5265_0206"/>